<name>A0A0F9RQK6_9ZZZZ</name>
<dbReference type="EMBL" id="LAZR01000825">
    <property type="protein sequence ID" value="KKN56979.1"/>
    <property type="molecule type" value="Genomic_DNA"/>
</dbReference>
<proteinExistence type="predicted"/>
<gene>
    <name evidence="1" type="ORF">LCGC14_0567010</name>
</gene>
<dbReference type="AlphaFoldDB" id="A0A0F9RQK6"/>
<sequence length="138" mass="15481">MELKKEDFKKFRIVDTHFYALPPSFFEEEKSIVAKVIGKAIERVVVISETKTGNKRAIIGHDPSDIPTINKTIDDAILKEAKEEEVSITAMESLGEAIEEMAEAIVEEVKPTEEELAEIEKLRLIAEKQAELAKLLGD</sequence>
<accession>A0A0F9RQK6</accession>
<comment type="caution">
    <text evidence="1">The sequence shown here is derived from an EMBL/GenBank/DDBJ whole genome shotgun (WGS) entry which is preliminary data.</text>
</comment>
<protein>
    <submittedName>
        <fullName evidence="1">Uncharacterized protein</fullName>
    </submittedName>
</protein>
<reference evidence="1" key="1">
    <citation type="journal article" date="2015" name="Nature">
        <title>Complex archaea that bridge the gap between prokaryotes and eukaryotes.</title>
        <authorList>
            <person name="Spang A."/>
            <person name="Saw J.H."/>
            <person name="Jorgensen S.L."/>
            <person name="Zaremba-Niedzwiedzka K."/>
            <person name="Martijn J."/>
            <person name="Lind A.E."/>
            <person name="van Eijk R."/>
            <person name="Schleper C."/>
            <person name="Guy L."/>
            <person name="Ettema T.J."/>
        </authorList>
    </citation>
    <scope>NUCLEOTIDE SEQUENCE</scope>
</reference>
<evidence type="ECO:0000313" key="1">
    <source>
        <dbReference type="EMBL" id="KKN56979.1"/>
    </source>
</evidence>
<organism evidence="1">
    <name type="scientific">marine sediment metagenome</name>
    <dbReference type="NCBI Taxonomy" id="412755"/>
    <lineage>
        <taxon>unclassified sequences</taxon>
        <taxon>metagenomes</taxon>
        <taxon>ecological metagenomes</taxon>
    </lineage>
</organism>